<sequence length="771" mass="86761">MTTLADNAILSGADNHPPMLEKDVYDSWKSIIELYMMNRQHGRMILKSVKNGPLIWPTIEENGVTRPRKYSELTPAEAIQADCDFKLTNIIIQGLPPEVYALLRNSSNPRQQATINDGKVTLQPVQRRQIFFATGTRTYTPRASGSNSGKHRTVICYNCKGRGRMSKQCTKPKRKQDDVWFKEKVLVVQAQANGQILHEEELAFLADLGITEGQATQTVITHNADYQADDLDAYDSDCDELNTEKVDLMANLSHYSSDVLAENTYAIVINDSEETLMLAEESRSKMLLKQQDPMVLEKKVNTIPVDYAALNQLSQDFKKQFVPQTELSAEQAFWSQNSINSSNPSPSCRPTKVEVPKELPKVSMVNTSLKKLKHHLASFDVVLKERTTTTAITEGSWGIKHTKACFRDEIIPFVKALKVIFNTFDQYFIDELTEVQNVFYQMEHVVEQHRLELKTFEVKINQALNENKRLLEQVINEDIVNIVVNSSMDNASVNVHECLIIAALRDELKKLKGNAFVDYVVTTHTIAPEMLKIDVEALAPRLLKNRTTHSNYFKLTQEQAAILMEVGISHETSIARSPHQNGVVERCNHTLIKAARTMLIYAKASLFLWAEAVATACYTQNRSIICLRHGKTPYELLHDKLPDLSFFHVFGALCYLTNDYENLGKLQLKANIDFDELTAIASKHRSLEPALHEMTPATISSRLMPNPPPLTPFVLPSRTDWDLLFQPLFDELLTPTPSGDLPATKVIALIIEVVAPELAGSTGSPSLTIVD</sequence>
<keyword evidence="8" id="KW-0808">Transferase</keyword>
<keyword evidence="6" id="KW-0229">DNA integration</keyword>
<dbReference type="PROSITE" id="PS50994">
    <property type="entry name" value="INTEGRASE"/>
    <property type="match status" value="1"/>
</dbReference>
<evidence type="ECO:0000256" key="10">
    <source>
        <dbReference type="SAM" id="Coils"/>
    </source>
</evidence>
<name>A0A699H2H4_TANCI</name>
<evidence type="ECO:0000256" key="1">
    <source>
        <dbReference type="ARBA" id="ARBA00022722"/>
    </source>
</evidence>
<dbReference type="SUPFAM" id="SSF53098">
    <property type="entry name" value="Ribonuclease H-like"/>
    <property type="match status" value="1"/>
</dbReference>
<dbReference type="GO" id="GO:0006310">
    <property type="term" value="P:DNA recombination"/>
    <property type="evidence" value="ECO:0007669"/>
    <property type="project" value="UniProtKB-KW"/>
</dbReference>
<keyword evidence="9" id="KW-0233">DNA recombination</keyword>
<keyword evidence="10" id="KW-0175">Coiled coil</keyword>
<gene>
    <name evidence="12" type="ORF">Tci_254311</name>
</gene>
<evidence type="ECO:0000256" key="4">
    <source>
        <dbReference type="ARBA" id="ARBA00022801"/>
    </source>
</evidence>
<comment type="caution">
    <text evidence="12">The sequence shown here is derived from an EMBL/GenBank/DDBJ whole genome shotgun (WGS) entry which is preliminary data.</text>
</comment>
<keyword evidence="5" id="KW-0460">Magnesium</keyword>
<feature type="domain" description="Integrase catalytic" evidence="11">
    <location>
        <begin position="462"/>
        <end position="641"/>
    </location>
</feature>
<dbReference type="GO" id="GO:0016787">
    <property type="term" value="F:hydrolase activity"/>
    <property type="evidence" value="ECO:0007669"/>
    <property type="project" value="UniProtKB-KW"/>
</dbReference>
<keyword evidence="2" id="KW-0479">Metal-binding</keyword>
<dbReference type="InterPro" id="IPR039537">
    <property type="entry name" value="Retrotran_Ty1/copia-like"/>
</dbReference>
<dbReference type="InterPro" id="IPR036397">
    <property type="entry name" value="RNaseH_sf"/>
</dbReference>
<protein>
    <recommendedName>
        <fullName evidence="11">Integrase catalytic domain-containing protein</fullName>
    </recommendedName>
</protein>
<evidence type="ECO:0000256" key="9">
    <source>
        <dbReference type="ARBA" id="ARBA00023172"/>
    </source>
</evidence>
<keyword evidence="3" id="KW-0255">Endonuclease</keyword>
<evidence type="ECO:0000256" key="3">
    <source>
        <dbReference type="ARBA" id="ARBA00022759"/>
    </source>
</evidence>
<evidence type="ECO:0000313" key="12">
    <source>
        <dbReference type="EMBL" id="GEW82335.1"/>
    </source>
</evidence>
<evidence type="ECO:0000256" key="8">
    <source>
        <dbReference type="ARBA" id="ARBA00022932"/>
    </source>
</evidence>
<dbReference type="GO" id="GO:0003676">
    <property type="term" value="F:nucleic acid binding"/>
    <property type="evidence" value="ECO:0007669"/>
    <property type="project" value="InterPro"/>
</dbReference>
<dbReference type="GO" id="GO:0003887">
    <property type="term" value="F:DNA-directed DNA polymerase activity"/>
    <property type="evidence" value="ECO:0007669"/>
    <property type="project" value="UniProtKB-KW"/>
</dbReference>
<keyword evidence="1" id="KW-0540">Nuclease</keyword>
<proteinExistence type="predicted"/>
<dbReference type="Gene3D" id="3.30.420.10">
    <property type="entry name" value="Ribonuclease H-like superfamily/Ribonuclease H"/>
    <property type="match status" value="1"/>
</dbReference>
<feature type="coiled-coil region" evidence="10">
    <location>
        <begin position="446"/>
        <end position="473"/>
    </location>
</feature>
<accession>A0A699H2H4</accession>
<keyword evidence="7" id="KW-0695">RNA-directed DNA polymerase</keyword>
<organism evidence="12">
    <name type="scientific">Tanacetum cinerariifolium</name>
    <name type="common">Dalmatian daisy</name>
    <name type="synonym">Chrysanthemum cinerariifolium</name>
    <dbReference type="NCBI Taxonomy" id="118510"/>
    <lineage>
        <taxon>Eukaryota</taxon>
        <taxon>Viridiplantae</taxon>
        <taxon>Streptophyta</taxon>
        <taxon>Embryophyta</taxon>
        <taxon>Tracheophyta</taxon>
        <taxon>Spermatophyta</taxon>
        <taxon>Magnoliopsida</taxon>
        <taxon>eudicotyledons</taxon>
        <taxon>Gunneridae</taxon>
        <taxon>Pentapetalae</taxon>
        <taxon>asterids</taxon>
        <taxon>campanulids</taxon>
        <taxon>Asterales</taxon>
        <taxon>Asteraceae</taxon>
        <taxon>Asteroideae</taxon>
        <taxon>Anthemideae</taxon>
        <taxon>Anthemidinae</taxon>
        <taxon>Tanacetum</taxon>
    </lineage>
</organism>
<dbReference type="InterPro" id="IPR012337">
    <property type="entry name" value="RNaseH-like_sf"/>
</dbReference>
<dbReference type="EMBL" id="BKCJ010075634">
    <property type="protein sequence ID" value="GEW82335.1"/>
    <property type="molecule type" value="Genomic_DNA"/>
</dbReference>
<evidence type="ECO:0000256" key="5">
    <source>
        <dbReference type="ARBA" id="ARBA00022842"/>
    </source>
</evidence>
<dbReference type="PANTHER" id="PTHR42648:SF11">
    <property type="entry name" value="TRANSPOSON TY4-P GAG-POL POLYPROTEIN"/>
    <property type="match status" value="1"/>
</dbReference>
<dbReference type="GO" id="GO:0004519">
    <property type="term" value="F:endonuclease activity"/>
    <property type="evidence" value="ECO:0007669"/>
    <property type="project" value="UniProtKB-KW"/>
</dbReference>
<evidence type="ECO:0000256" key="7">
    <source>
        <dbReference type="ARBA" id="ARBA00022918"/>
    </source>
</evidence>
<reference evidence="12" key="1">
    <citation type="journal article" date="2019" name="Sci. Rep.">
        <title>Draft genome of Tanacetum cinerariifolium, the natural source of mosquito coil.</title>
        <authorList>
            <person name="Yamashiro T."/>
            <person name="Shiraishi A."/>
            <person name="Satake H."/>
            <person name="Nakayama K."/>
        </authorList>
    </citation>
    <scope>NUCLEOTIDE SEQUENCE</scope>
</reference>
<dbReference type="PANTHER" id="PTHR42648">
    <property type="entry name" value="TRANSPOSASE, PUTATIVE-RELATED"/>
    <property type="match status" value="1"/>
</dbReference>
<keyword evidence="8" id="KW-0239">DNA-directed DNA polymerase</keyword>
<evidence type="ECO:0000259" key="11">
    <source>
        <dbReference type="PROSITE" id="PS50994"/>
    </source>
</evidence>
<dbReference type="GO" id="GO:0003964">
    <property type="term" value="F:RNA-directed DNA polymerase activity"/>
    <property type="evidence" value="ECO:0007669"/>
    <property type="project" value="UniProtKB-KW"/>
</dbReference>
<keyword evidence="4" id="KW-0378">Hydrolase</keyword>
<evidence type="ECO:0000256" key="2">
    <source>
        <dbReference type="ARBA" id="ARBA00022723"/>
    </source>
</evidence>
<dbReference type="InterPro" id="IPR001584">
    <property type="entry name" value="Integrase_cat-core"/>
</dbReference>
<dbReference type="GO" id="GO:0015074">
    <property type="term" value="P:DNA integration"/>
    <property type="evidence" value="ECO:0007669"/>
    <property type="project" value="UniProtKB-KW"/>
</dbReference>
<keyword evidence="8" id="KW-0548">Nucleotidyltransferase</keyword>
<dbReference type="AlphaFoldDB" id="A0A699H2H4"/>
<evidence type="ECO:0000256" key="6">
    <source>
        <dbReference type="ARBA" id="ARBA00022908"/>
    </source>
</evidence>
<dbReference type="GO" id="GO:0046872">
    <property type="term" value="F:metal ion binding"/>
    <property type="evidence" value="ECO:0007669"/>
    <property type="project" value="UniProtKB-KW"/>
</dbReference>